<reference evidence="4" key="2">
    <citation type="journal article" date="2023" name="Syst. Appl. Microbiol.">
        <title>Govania unica gen. nov., sp. nov., a rare biosphere bacterium that represents a novel family in the class Alphaproteobacteria.</title>
        <authorList>
            <person name="Vandamme P."/>
            <person name="Peeters C."/>
            <person name="Hettiarachchi A."/>
            <person name="Cnockaert M."/>
            <person name="Carlier A."/>
        </authorList>
    </citation>
    <scope>NUCLEOTIDE SEQUENCE</scope>
    <source>
        <strain evidence="4">LMG 31809</strain>
    </source>
</reference>
<dbReference type="InterPro" id="IPR018060">
    <property type="entry name" value="HTH_AraC"/>
</dbReference>
<evidence type="ECO:0000313" key="5">
    <source>
        <dbReference type="Proteomes" id="UP001141619"/>
    </source>
</evidence>
<dbReference type="PANTHER" id="PTHR47893:SF1">
    <property type="entry name" value="REGULATORY PROTEIN PCHR"/>
    <property type="match status" value="1"/>
</dbReference>
<comment type="caution">
    <text evidence="4">The sequence shown here is derived from an EMBL/GenBank/DDBJ whole genome shotgun (WGS) entry which is preliminary data.</text>
</comment>
<organism evidence="4 5">
    <name type="scientific">Govanella unica</name>
    <dbReference type="NCBI Taxonomy" id="2975056"/>
    <lineage>
        <taxon>Bacteria</taxon>
        <taxon>Pseudomonadati</taxon>
        <taxon>Pseudomonadota</taxon>
        <taxon>Alphaproteobacteria</taxon>
        <taxon>Emcibacterales</taxon>
        <taxon>Govanellaceae</taxon>
        <taxon>Govanella</taxon>
    </lineage>
</organism>
<sequence>MLERYFGSYSKQILKHLLSDDDIGFLTIPLTAKIRNVIHCSKSKHLPAPVRPLPLEAQSLDILCDLFPFIEHYTSLPPSFENTQFLERDLKCLYHAHDILLAQYNPPPTITDLARQVGMSTTKLKTGFRNLYGETIHSFATKIRMEEACRLLSDPELPIYLVSQQLGYEHHNSFILAFKKQFGIVPKQFPTDKLTRMTM</sequence>
<dbReference type="EMBL" id="JANWOI010000002">
    <property type="protein sequence ID" value="MDA5193719.1"/>
    <property type="molecule type" value="Genomic_DNA"/>
</dbReference>
<keyword evidence="1" id="KW-0805">Transcription regulation</keyword>
<evidence type="ECO:0000259" key="3">
    <source>
        <dbReference type="PROSITE" id="PS01124"/>
    </source>
</evidence>
<dbReference type="Proteomes" id="UP001141619">
    <property type="component" value="Unassembled WGS sequence"/>
</dbReference>
<dbReference type="AlphaFoldDB" id="A0A9X3TY70"/>
<evidence type="ECO:0000313" key="4">
    <source>
        <dbReference type="EMBL" id="MDA5193719.1"/>
    </source>
</evidence>
<dbReference type="InterPro" id="IPR009057">
    <property type="entry name" value="Homeodomain-like_sf"/>
</dbReference>
<dbReference type="InterPro" id="IPR053142">
    <property type="entry name" value="PchR_regulatory_protein"/>
</dbReference>
<protein>
    <submittedName>
        <fullName evidence="4">AraC family transcriptional regulator</fullName>
    </submittedName>
</protein>
<dbReference type="GO" id="GO:0043565">
    <property type="term" value="F:sequence-specific DNA binding"/>
    <property type="evidence" value="ECO:0007669"/>
    <property type="project" value="InterPro"/>
</dbReference>
<keyword evidence="2" id="KW-0804">Transcription</keyword>
<evidence type="ECO:0000256" key="2">
    <source>
        <dbReference type="ARBA" id="ARBA00023163"/>
    </source>
</evidence>
<proteinExistence type="predicted"/>
<feature type="domain" description="HTH araC/xylS-type" evidence="3">
    <location>
        <begin position="94"/>
        <end position="192"/>
    </location>
</feature>
<accession>A0A9X3TY70</accession>
<dbReference type="SUPFAM" id="SSF46689">
    <property type="entry name" value="Homeodomain-like"/>
    <property type="match status" value="2"/>
</dbReference>
<gene>
    <name evidence="4" type="ORF">NYP16_07095</name>
</gene>
<dbReference type="PROSITE" id="PS01124">
    <property type="entry name" value="HTH_ARAC_FAMILY_2"/>
    <property type="match status" value="1"/>
</dbReference>
<dbReference type="Pfam" id="PF12833">
    <property type="entry name" value="HTH_18"/>
    <property type="match status" value="1"/>
</dbReference>
<keyword evidence="5" id="KW-1185">Reference proteome</keyword>
<dbReference type="GO" id="GO:0003700">
    <property type="term" value="F:DNA-binding transcription factor activity"/>
    <property type="evidence" value="ECO:0007669"/>
    <property type="project" value="InterPro"/>
</dbReference>
<reference evidence="4" key="1">
    <citation type="submission" date="2022-08" db="EMBL/GenBank/DDBJ databases">
        <authorList>
            <person name="Vandamme P."/>
            <person name="Hettiarachchi A."/>
            <person name="Peeters C."/>
            <person name="Cnockaert M."/>
            <person name="Carlier A."/>
        </authorList>
    </citation>
    <scope>NUCLEOTIDE SEQUENCE</scope>
    <source>
        <strain evidence="4">LMG 31809</strain>
    </source>
</reference>
<evidence type="ECO:0000256" key="1">
    <source>
        <dbReference type="ARBA" id="ARBA00023015"/>
    </source>
</evidence>
<dbReference type="SMART" id="SM00342">
    <property type="entry name" value="HTH_ARAC"/>
    <property type="match status" value="1"/>
</dbReference>
<dbReference type="Gene3D" id="1.10.10.60">
    <property type="entry name" value="Homeodomain-like"/>
    <property type="match status" value="1"/>
</dbReference>
<name>A0A9X3TY70_9PROT</name>
<dbReference type="RefSeq" id="WP_274943415.1">
    <property type="nucleotide sequence ID" value="NZ_JANWOI010000002.1"/>
</dbReference>
<dbReference type="PANTHER" id="PTHR47893">
    <property type="entry name" value="REGULATORY PROTEIN PCHR"/>
    <property type="match status" value="1"/>
</dbReference>